<evidence type="ECO:0000313" key="2">
    <source>
        <dbReference type="EMBL" id="WAA12640.1"/>
    </source>
</evidence>
<evidence type="ECO:0000313" key="3">
    <source>
        <dbReference type="Proteomes" id="UP001164726"/>
    </source>
</evidence>
<sequence length="209" mass="23295">MKRLLMGFLVLIVTLTAIAPTQSFASTSLPRDEFENKEMMSADEIRSKKMIAAIEPYVAVSDEGKLYLKDVPQHLYEMYNLEELEQHFADLNHYAENDYITINKDLTIDQNPDLITVNAVYGKWTFHWWGYDRKFNNSQAKAFADYAASVAAGAGIVTGIGAFFPPVAAIAGVQTGYWSLVAARVNANNKGKGVYIAVTWVAIFNVEPL</sequence>
<dbReference type="AlphaFoldDB" id="A0A9E8LZM5"/>
<reference evidence="2" key="1">
    <citation type="submission" date="2022-09" db="EMBL/GenBank/DDBJ databases">
        <title>Complete Genomes of Fervidibacillus albus and Fervidibacillus halotolerans isolated from tidal flat sediments.</title>
        <authorList>
            <person name="Kwon K.K."/>
            <person name="Yang S.-H."/>
            <person name="Park M.J."/>
            <person name="Oh H.-M."/>
        </authorList>
    </citation>
    <scope>NUCLEOTIDE SEQUENCE</scope>
    <source>
        <strain evidence="2">MEBiC13594</strain>
    </source>
</reference>
<dbReference type="Proteomes" id="UP001164726">
    <property type="component" value="Chromosome"/>
</dbReference>
<accession>A0A9E8LZM5</accession>
<gene>
    <name evidence="2" type="ORF">OE105_00390</name>
</gene>
<dbReference type="RefSeq" id="WP_275420772.1">
    <property type="nucleotide sequence ID" value="NZ_CP106877.1"/>
</dbReference>
<keyword evidence="3" id="KW-1185">Reference proteome</keyword>
<evidence type="ECO:0000256" key="1">
    <source>
        <dbReference type="SAM" id="SignalP"/>
    </source>
</evidence>
<name>A0A9E8LZM5_9BACI</name>
<organism evidence="2 3">
    <name type="scientific">Fervidibacillus halotolerans</name>
    <dbReference type="NCBI Taxonomy" id="2980027"/>
    <lineage>
        <taxon>Bacteria</taxon>
        <taxon>Bacillati</taxon>
        <taxon>Bacillota</taxon>
        <taxon>Bacilli</taxon>
        <taxon>Bacillales</taxon>
        <taxon>Bacillaceae</taxon>
        <taxon>Fervidibacillus</taxon>
    </lineage>
</organism>
<keyword evidence="1" id="KW-0732">Signal</keyword>
<dbReference type="EMBL" id="CP106877">
    <property type="protein sequence ID" value="WAA12640.1"/>
    <property type="molecule type" value="Genomic_DNA"/>
</dbReference>
<feature type="chain" id="PRO_5038739733" evidence="1">
    <location>
        <begin position="20"/>
        <end position="209"/>
    </location>
</feature>
<feature type="signal peptide" evidence="1">
    <location>
        <begin position="1"/>
        <end position="19"/>
    </location>
</feature>
<dbReference type="KEGG" id="fhl:OE105_00390"/>
<proteinExistence type="predicted"/>
<protein>
    <submittedName>
        <fullName evidence="2">Uncharacterized protein</fullName>
    </submittedName>
</protein>